<gene>
    <name evidence="1" type="ORF">LCGC14_2714110</name>
</gene>
<evidence type="ECO:0000313" key="1">
    <source>
        <dbReference type="EMBL" id="KKK91325.1"/>
    </source>
</evidence>
<proteinExistence type="predicted"/>
<organism evidence="1">
    <name type="scientific">marine sediment metagenome</name>
    <dbReference type="NCBI Taxonomy" id="412755"/>
    <lineage>
        <taxon>unclassified sequences</taxon>
        <taxon>metagenomes</taxon>
        <taxon>ecological metagenomes</taxon>
    </lineage>
</organism>
<feature type="non-terminal residue" evidence="1">
    <location>
        <position position="173"/>
    </location>
</feature>
<dbReference type="EMBL" id="LAZR01048707">
    <property type="protein sequence ID" value="KKK91325.1"/>
    <property type="molecule type" value="Genomic_DNA"/>
</dbReference>
<protein>
    <submittedName>
        <fullName evidence="1">Uncharacterized protein</fullName>
    </submittedName>
</protein>
<name>A0A0F8ZZN7_9ZZZZ</name>
<comment type="caution">
    <text evidence="1">The sequence shown here is derived from an EMBL/GenBank/DDBJ whole genome shotgun (WGS) entry which is preliminary data.</text>
</comment>
<dbReference type="AlphaFoldDB" id="A0A0F8ZZN7"/>
<accession>A0A0F8ZZN7</accession>
<sequence length="173" mass="20583">MQQASAVFFLPPEWTEEELLELFKQKQLLRVELQNEENFDFESYKQEQLFRAEQVRDQILDFKMTGLQNPYHDIKVEVIITYEGNVENDESILASFVDPSKNPQHYLDRYYNEPIYKEWFDKNFPGLTIEKAVGFEFVSSFTETIEANLENDESILASFVDPSKDPQHYLDRY</sequence>
<reference evidence="1" key="1">
    <citation type="journal article" date="2015" name="Nature">
        <title>Complex archaea that bridge the gap between prokaryotes and eukaryotes.</title>
        <authorList>
            <person name="Spang A."/>
            <person name="Saw J.H."/>
            <person name="Jorgensen S.L."/>
            <person name="Zaremba-Niedzwiedzka K."/>
            <person name="Martijn J."/>
            <person name="Lind A.E."/>
            <person name="van Eijk R."/>
            <person name="Schleper C."/>
            <person name="Guy L."/>
            <person name="Ettema T.J."/>
        </authorList>
    </citation>
    <scope>NUCLEOTIDE SEQUENCE</scope>
</reference>